<reference evidence="2" key="1">
    <citation type="journal article" date="2020" name="mSystems">
        <title>Genome- and Community-Level Interaction Insights into Carbon Utilization and Element Cycling Functions of Hydrothermarchaeota in Hydrothermal Sediment.</title>
        <authorList>
            <person name="Zhou Z."/>
            <person name="Liu Y."/>
            <person name="Xu W."/>
            <person name="Pan J."/>
            <person name="Luo Z.H."/>
            <person name="Li M."/>
        </authorList>
    </citation>
    <scope>NUCLEOTIDE SEQUENCE [LARGE SCALE GENOMIC DNA]</scope>
    <source>
        <strain evidence="2">HyVt-535</strain>
    </source>
</reference>
<feature type="domain" description="PTS EIIA type-2" evidence="1">
    <location>
        <begin position="5"/>
        <end position="149"/>
    </location>
</feature>
<sequence>MLPEELIKEEQISLDDHATSKKKVLERLAVLLATEGKPPGSEQIYEKLLERERLGSTGMSHGVALPHARIQGLRHPRGAFLRLDEAIDFDALDDGQVDLVFGLLVPGDATEAHLALLAELARLFTDPHLCSRIRQARTAAEVLHLLYPHPLPDAASSHS</sequence>
<evidence type="ECO:0000313" key="2">
    <source>
        <dbReference type="EMBL" id="HHH14077.1"/>
    </source>
</evidence>
<dbReference type="Gene3D" id="3.40.930.10">
    <property type="entry name" value="Mannitol-specific EII, Chain A"/>
    <property type="match status" value="1"/>
</dbReference>
<name>A0A7C5J017_9GAMM</name>
<proteinExistence type="predicted"/>
<dbReference type="InterPro" id="IPR002178">
    <property type="entry name" value="PTS_EIIA_type-2_dom"/>
</dbReference>
<comment type="caution">
    <text evidence="2">The sequence shown here is derived from an EMBL/GenBank/DDBJ whole genome shotgun (WGS) entry which is preliminary data.</text>
</comment>
<dbReference type="InterPro" id="IPR016152">
    <property type="entry name" value="PTrfase/Anion_transptr"/>
</dbReference>
<keyword evidence="2" id="KW-0813">Transport</keyword>
<dbReference type="PANTHER" id="PTHR47738">
    <property type="entry name" value="PTS SYSTEM FRUCTOSE-LIKE EIIA COMPONENT-RELATED"/>
    <property type="match status" value="1"/>
</dbReference>
<dbReference type="Proteomes" id="UP000886100">
    <property type="component" value="Unassembled WGS sequence"/>
</dbReference>
<evidence type="ECO:0000259" key="1">
    <source>
        <dbReference type="PROSITE" id="PS51094"/>
    </source>
</evidence>
<dbReference type="Pfam" id="PF00359">
    <property type="entry name" value="PTS_EIIA_2"/>
    <property type="match status" value="1"/>
</dbReference>
<dbReference type="SUPFAM" id="SSF55804">
    <property type="entry name" value="Phoshotransferase/anion transport protein"/>
    <property type="match status" value="1"/>
</dbReference>
<dbReference type="InterPro" id="IPR051541">
    <property type="entry name" value="PTS_SugarTrans_NitroReg"/>
</dbReference>
<dbReference type="PROSITE" id="PS51094">
    <property type="entry name" value="PTS_EIIA_TYPE_2"/>
    <property type="match status" value="1"/>
</dbReference>
<dbReference type="GO" id="GO:0030295">
    <property type="term" value="F:protein kinase activator activity"/>
    <property type="evidence" value="ECO:0007669"/>
    <property type="project" value="TreeGrafter"/>
</dbReference>
<dbReference type="AlphaFoldDB" id="A0A7C5J017"/>
<keyword evidence="2" id="KW-0762">Sugar transport</keyword>
<organism evidence="2">
    <name type="scientific">Thiolapillus brandeum</name>
    <dbReference type="NCBI Taxonomy" id="1076588"/>
    <lineage>
        <taxon>Bacteria</taxon>
        <taxon>Pseudomonadati</taxon>
        <taxon>Pseudomonadota</taxon>
        <taxon>Gammaproteobacteria</taxon>
        <taxon>Chromatiales</taxon>
        <taxon>Sedimenticolaceae</taxon>
        <taxon>Thiolapillus</taxon>
    </lineage>
</organism>
<accession>A0A7C5J017</accession>
<gene>
    <name evidence="2" type="ORF">ENJ98_07550</name>
</gene>
<protein>
    <submittedName>
        <fullName evidence="2">PTS sugar transporter subunit IIA</fullName>
    </submittedName>
</protein>
<dbReference type="PANTHER" id="PTHR47738:SF1">
    <property type="entry name" value="NITROGEN REGULATORY PROTEIN"/>
    <property type="match status" value="1"/>
</dbReference>
<dbReference type="EMBL" id="DROM01000451">
    <property type="protein sequence ID" value="HHH14077.1"/>
    <property type="molecule type" value="Genomic_DNA"/>
</dbReference>
<dbReference type="CDD" id="cd00211">
    <property type="entry name" value="PTS_IIA_fru"/>
    <property type="match status" value="1"/>
</dbReference>